<dbReference type="Proteomes" id="UP001595690">
    <property type="component" value="Unassembled WGS sequence"/>
</dbReference>
<keyword evidence="3" id="KW-1185">Reference proteome</keyword>
<evidence type="ECO:0000313" key="3">
    <source>
        <dbReference type="Proteomes" id="UP001595690"/>
    </source>
</evidence>
<dbReference type="RefSeq" id="WP_382371366.1">
    <property type="nucleotide sequence ID" value="NZ_JBHRZI010000011.1"/>
</dbReference>
<evidence type="ECO:0000313" key="2">
    <source>
        <dbReference type="EMBL" id="MFC3891803.1"/>
    </source>
</evidence>
<name>A0ABV8BNH2_9PSEU</name>
<dbReference type="Pfam" id="PF12323">
    <property type="entry name" value="HTH_OrfB_IS605"/>
    <property type="match status" value="1"/>
</dbReference>
<reference evidence="3" key="1">
    <citation type="journal article" date="2019" name="Int. J. Syst. Evol. Microbiol.">
        <title>The Global Catalogue of Microorganisms (GCM) 10K type strain sequencing project: providing services to taxonomists for standard genome sequencing and annotation.</title>
        <authorList>
            <consortium name="The Broad Institute Genomics Platform"/>
            <consortium name="The Broad Institute Genome Sequencing Center for Infectious Disease"/>
            <person name="Wu L."/>
            <person name="Ma J."/>
        </authorList>
    </citation>
    <scope>NUCLEOTIDE SEQUENCE [LARGE SCALE GENOMIC DNA]</scope>
    <source>
        <strain evidence="3">CGMCC 4.7405</strain>
    </source>
</reference>
<protein>
    <submittedName>
        <fullName evidence="2">Helix-turn-helix domain-containing protein</fullName>
    </submittedName>
</protein>
<organism evidence="2 3">
    <name type="scientific">Lentzea rhizosphaerae</name>
    <dbReference type="NCBI Taxonomy" id="2041025"/>
    <lineage>
        <taxon>Bacteria</taxon>
        <taxon>Bacillati</taxon>
        <taxon>Actinomycetota</taxon>
        <taxon>Actinomycetes</taxon>
        <taxon>Pseudonocardiales</taxon>
        <taxon>Pseudonocardiaceae</taxon>
        <taxon>Lentzea</taxon>
    </lineage>
</organism>
<evidence type="ECO:0000259" key="1">
    <source>
        <dbReference type="Pfam" id="PF12323"/>
    </source>
</evidence>
<comment type="caution">
    <text evidence="2">The sequence shown here is derived from an EMBL/GenBank/DDBJ whole genome shotgun (WGS) entry which is preliminary data.</text>
</comment>
<dbReference type="EMBL" id="JBHRZI010000011">
    <property type="protein sequence ID" value="MFC3891803.1"/>
    <property type="molecule type" value="Genomic_DNA"/>
</dbReference>
<dbReference type="InterPro" id="IPR021027">
    <property type="entry name" value="Transposase_put_HTH"/>
</dbReference>
<gene>
    <name evidence="2" type="ORF">ACFOWZ_09955</name>
</gene>
<sequence length="49" mass="5798">MNGQVKRAFRYRFYPSKAQATELSRTFGCVRKVYNLALQARAEAWTQRQ</sequence>
<feature type="domain" description="Transposase putative helix-turn-helix" evidence="1">
    <location>
        <begin position="1"/>
        <end position="48"/>
    </location>
</feature>
<accession>A0ABV8BNH2</accession>
<proteinExistence type="predicted"/>